<evidence type="ECO:0000313" key="1">
    <source>
        <dbReference type="EMBL" id="VDD78748.1"/>
    </source>
</evidence>
<dbReference type="Proteomes" id="UP000267029">
    <property type="component" value="Unassembled WGS sequence"/>
</dbReference>
<dbReference type="OrthoDB" id="337745at2759"/>
<dbReference type="EMBL" id="UXSR01002211">
    <property type="protein sequence ID" value="VDD78748.1"/>
    <property type="molecule type" value="Genomic_DNA"/>
</dbReference>
<name>A0A0R3UCV3_MESCO</name>
<sequence length="84" mass="9572">MSLLDNNSNEELKPILEARQWKLLPRDGTDDKRWIFINNHKAFVKSTNIKEKVTFDAMAKSANAFKPSVGGFFIQTPISLHPDV</sequence>
<evidence type="ECO:0000313" key="3">
    <source>
        <dbReference type="WBParaSite" id="MCU_013763-RA"/>
    </source>
</evidence>
<dbReference type="Gene3D" id="1.10.10.10">
    <property type="entry name" value="Winged helix-like DNA-binding domain superfamily/Winged helix DNA-binding domain"/>
    <property type="match status" value="1"/>
</dbReference>
<organism evidence="3">
    <name type="scientific">Mesocestoides corti</name>
    <name type="common">Flatworm</name>
    <dbReference type="NCBI Taxonomy" id="53468"/>
    <lineage>
        <taxon>Eukaryota</taxon>
        <taxon>Metazoa</taxon>
        <taxon>Spiralia</taxon>
        <taxon>Lophotrochozoa</taxon>
        <taxon>Platyhelminthes</taxon>
        <taxon>Cestoda</taxon>
        <taxon>Eucestoda</taxon>
        <taxon>Cyclophyllidea</taxon>
        <taxon>Mesocestoididae</taxon>
        <taxon>Mesocestoides</taxon>
    </lineage>
</organism>
<dbReference type="AlphaFoldDB" id="A0A0R3UCV3"/>
<evidence type="ECO:0000313" key="2">
    <source>
        <dbReference type="Proteomes" id="UP000267029"/>
    </source>
</evidence>
<keyword evidence="2" id="KW-1185">Reference proteome</keyword>
<protein>
    <submittedName>
        <fullName evidence="3">Restriction endonuclease</fullName>
    </submittedName>
</protein>
<proteinExistence type="predicted"/>
<reference evidence="3" key="2">
    <citation type="submission" date="2019-11" db="UniProtKB">
        <authorList>
            <consortium name="WormBaseParasite"/>
        </authorList>
    </citation>
    <scope>IDENTIFICATION</scope>
</reference>
<accession>A0A0R3UCV3</accession>
<dbReference type="WBParaSite" id="MCU_013763-RA">
    <property type="protein sequence ID" value="MCU_013763-RA"/>
    <property type="gene ID" value="MCU_013763"/>
</dbReference>
<dbReference type="InterPro" id="IPR036388">
    <property type="entry name" value="WH-like_DNA-bd_sf"/>
</dbReference>
<reference evidence="1 2" key="1">
    <citation type="submission" date="2018-10" db="EMBL/GenBank/DDBJ databases">
        <authorList>
            <consortium name="Pathogen Informatics"/>
        </authorList>
    </citation>
    <scope>NUCLEOTIDE SEQUENCE [LARGE SCALE GENOMIC DNA]</scope>
</reference>
<dbReference type="STRING" id="53468.A0A0R3UCV3"/>
<gene>
    <name evidence="1" type="ORF">MCOS_LOCUS4751</name>
</gene>